<dbReference type="AlphaFoldDB" id="A0AAV8WC00"/>
<name>A0AAV8WC00_9CUCU</name>
<feature type="compositionally biased region" description="Polar residues" evidence="1">
    <location>
        <begin position="198"/>
        <end position="211"/>
    </location>
</feature>
<dbReference type="Proteomes" id="UP001159042">
    <property type="component" value="Unassembled WGS sequence"/>
</dbReference>
<dbReference type="EMBL" id="JANEYG010000004">
    <property type="protein sequence ID" value="KAJ8923823.1"/>
    <property type="molecule type" value="Genomic_DNA"/>
</dbReference>
<sequence length="271" mass="27205">MMVFYFVVFAFVTAGVRAGYAEGSENDLGYGSGDSYGYSGSFAGSGPPPSFAIPAFDFSGFLGNYLGTLHFLCRGGGAFSYSYASSSPTASASAQSSLTFKSNNRLQSNIEAASRGYGNPGGFSGGGYGGSYGGGYGGGGNGGAFGGSFSGPSTYSYSSPNIGPRIYPESINFASRGSFGVPNGGAATATASAGSDGIRQSASVYPENPNSPNVNTRFATAAPPGPGGFRSVFTASESRTVNVGGKPVTVQKASTTVNDNGKIITYTAKSP</sequence>
<comment type="caution">
    <text evidence="3">The sequence shown here is derived from an EMBL/GenBank/DDBJ whole genome shotgun (WGS) entry which is preliminary data.</text>
</comment>
<protein>
    <submittedName>
        <fullName evidence="3">Uncharacterized protein</fullName>
    </submittedName>
</protein>
<evidence type="ECO:0000313" key="3">
    <source>
        <dbReference type="EMBL" id="KAJ8923823.1"/>
    </source>
</evidence>
<feature type="chain" id="PRO_5043967457" evidence="2">
    <location>
        <begin position="19"/>
        <end position="271"/>
    </location>
</feature>
<keyword evidence="4" id="KW-1185">Reference proteome</keyword>
<organism evidence="3 4">
    <name type="scientific">Exocentrus adspersus</name>
    <dbReference type="NCBI Taxonomy" id="1586481"/>
    <lineage>
        <taxon>Eukaryota</taxon>
        <taxon>Metazoa</taxon>
        <taxon>Ecdysozoa</taxon>
        <taxon>Arthropoda</taxon>
        <taxon>Hexapoda</taxon>
        <taxon>Insecta</taxon>
        <taxon>Pterygota</taxon>
        <taxon>Neoptera</taxon>
        <taxon>Endopterygota</taxon>
        <taxon>Coleoptera</taxon>
        <taxon>Polyphaga</taxon>
        <taxon>Cucujiformia</taxon>
        <taxon>Chrysomeloidea</taxon>
        <taxon>Cerambycidae</taxon>
        <taxon>Lamiinae</taxon>
        <taxon>Acanthocinini</taxon>
        <taxon>Exocentrus</taxon>
    </lineage>
</organism>
<reference evidence="3 4" key="1">
    <citation type="journal article" date="2023" name="Insect Mol. Biol.">
        <title>Genome sequencing provides insights into the evolution of gene families encoding plant cell wall-degrading enzymes in longhorned beetles.</title>
        <authorList>
            <person name="Shin N.R."/>
            <person name="Okamura Y."/>
            <person name="Kirsch R."/>
            <person name="Pauchet Y."/>
        </authorList>
    </citation>
    <scope>NUCLEOTIDE SEQUENCE [LARGE SCALE GENOMIC DNA]</scope>
    <source>
        <strain evidence="3">EAD_L_NR</strain>
    </source>
</reference>
<feature type="signal peptide" evidence="2">
    <location>
        <begin position="1"/>
        <end position="18"/>
    </location>
</feature>
<keyword evidence="2" id="KW-0732">Signal</keyword>
<gene>
    <name evidence="3" type="ORF">NQ315_010405</name>
</gene>
<evidence type="ECO:0000313" key="4">
    <source>
        <dbReference type="Proteomes" id="UP001159042"/>
    </source>
</evidence>
<evidence type="ECO:0000256" key="2">
    <source>
        <dbReference type="SAM" id="SignalP"/>
    </source>
</evidence>
<proteinExistence type="predicted"/>
<accession>A0AAV8WC00</accession>
<feature type="compositionally biased region" description="Low complexity" evidence="1">
    <location>
        <begin position="186"/>
        <end position="195"/>
    </location>
</feature>
<evidence type="ECO:0000256" key="1">
    <source>
        <dbReference type="SAM" id="MobiDB-lite"/>
    </source>
</evidence>
<feature type="region of interest" description="Disordered" evidence="1">
    <location>
        <begin position="186"/>
        <end position="211"/>
    </location>
</feature>